<feature type="compositionally biased region" description="Low complexity" evidence="1">
    <location>
        <begin position="261"/>
        <end position="283"/>
    </location>
</feature>
<feature type="compositionally biased region" description="Polar residues" evidence="1">
    <location>
        <begin position="427"/>
        <end position="440"/>
    </location>
</feature>
<evidence type="ECO:0000313" key="3">
    <source>
        <dbReference type="Proteomes" id="UP000054097"/>
    </source>
</evidence>
<feature type="compositionally biased region" description="Low complexity" evidence="1">
    <location>
        <begin position="239"/>
        <end position="249"/>
    </location>
</feature>
<feature type="compositionally biased region" description="Gly residues" evidence="1">
    <location>
        <begin position="183"/>
        <end position="196"/>
    </location>
</feature>
<evidence type="ECO:0000256" key="1">
    <source>
        <dbReference type="SAM" id="MobiDB-lite"/>
    </source>
</evidence>
<feature type="compositionally biased region" description="Low complexity" evidence="1">
    <location>
        <begin position="478"/>
        <end position="493"/>
    </location>
</feature>
<dbReference type="HOGENOM" id="CLU_282293_0_0_1"/>
<dbReference type="Proteomes" id="UP000054097">
    <property type="component" value="Unassembled WGS sequence"/>
</dbReference>
<sequence length="1006" mass="109549">MFPTDAQRGLNPTPHQHRPPQPGDRKLAFGQLRQAVSARLCDLLDDAGIHATRVVSGRRFVRWDTVPKLLAQKNIYISGLPYEFFFAKPAPTTTVNDNSPTSFDDEDPNDNNEEMTTVDVFTANPALVHTLIAQLHAQPLNINILSWKKQTIERILDGLDKHRIRVAPRPQARDVVFEIEIGPAGGGGGTTEGGTAGPAVHSVDVPKWPDVYPRPAQNESSDTVTFPPGAHGYNGGNGNNANGPGPVRNARPDRERRRRLSTNTNASNTTGSTGSEVTTSSTNDQKSPHAGTPTSDHHQRYSSGAPTDNLMMPRYAGSTEYTESGHLDGNNPRHSHAGHASHAHANHGYGSEPLLLNHNSNSTYDAKGSLGHERHHGPSSRSIRTELAATPVVHNHTLTPLPFRPYSQERQQHPQPPFRHADPPSFPSKNESPPTSTRAGTGTGGHQHVSRPIIQGSPTKTTSSSNTSTRVGAGVNNTPATTATTFLTTPTPTKKWTRRSSPDRIYMNITLNGILRSAGMPIPRQKDDASRLPWSSIPQFLAENGLYVRGWPEANLPWLYSGDMPAVKGAAPSSHANATGHGRHGAGGAGGMGEWRDRIDWKSSPSQRSYKPLAQALRNGEIQILPRPPGRDVLFEVRDAQGRCYDSTLGLSDEWKAKWMQDALPDTKFVDTATISVATAAFEGFRRRPEPLDMLSEDGGRERGRPGYHSRSTSYSRDALRSSVPMDLELPSPTETTASSSSGTTKRHVQQQQLRGGYQSLAYPPEHQPKPHSSFSASFPPYHDAHTPPPRRLTPPITSSDRHGTIRFPQHHLSRHYSENFVRMRPTESPSNNESRKNTPSPNSSQRQRTVSLGTSSASTTGTGTGTALSGSSSSGFSTTAVPIRPGAGAATGGPRYNLPSLSHGIIDTDMDMDNPTLNRLPPLLMHPNPVVAFSQPMWSATERTWKLIVLDPSRASLPPVGDIILWEAERRSWRLTWSAEAMGNSGLKLPSAVWSAKQEAWILES</sequence>
<feature type="region of interest" description="Disordered" evidence="1">
    <location>
        <begin position="397"/>
        <end position="499"/>
    </location>
</feature>
<feature type="compositionally biased region" description="Low complexity" evidence="1">
    <location>
        <begin position="852"/>
        <end position="881"/>
    </location>
</feature>
<feature type="region of interest" description="Disordered" evidence="1">
    <location>
        <begin position="1"/>
        <end position="26"/>
    </location>
</feature>
<feature type="compositionally biased region" description="Low complexity" evidence="1">
    <location>
        <begin position="732"/>
        <end position="744"/>
    </location>
</feature>
<name>A0A0C2WAW4_SERVB</name>
<feature type="region of interest" description="Disordered" evidence="1">
    <location>
        <begin position="183"/>
        <end position="381"/>
    </location>
</feature>
<feature type="compositionally biased region" description="Low complexity" evidence="1">
    <location>
        <begin position="457"/>
        <end position="469"/>
    </location>
</feature>
<protein>
    <submittedName>
        <fullName evidence="2">Uncharacterized protein</fullName>
    </submittedName>
</protein>
<accession>A0A0C2WAW4</accession>
<reference evidence="2 3" key="1">
    <citation type="submission" date="2014-04" db="EMBL/GenBank/DDBJ databases">
        <authorList>
            <consortium name="DOE Joint Genome Institute"/>
            <person name="Kuo A."/>
            <person name="Zuccaro A."/>
            <person name="Kohler A."/>
            <person name="Nagy L.G."/>
            <person name="Floudas D."/>
            <person name="Copeland A."/>
            <person name="Barry K.W."/>
            <person name="Cichocki N."/>
            <person name="Veneault-Fourrey C."/>
            <person name="LaButti K."/>
            <person name="Lindquist E.A."/>
            <person name="Lipzen A."/>
            <person name="Lundell T."/>
            <person name="Morin E."/>
            <person name="Murat C."/>
            <person name="Sun H."/>
            <person name="Tunlid A."/>
            <person name="Henrissat B."/>
            <person name="Grigoriev I.V."/>
            <person name="Hibbett D.S."/>
            <person name="Martin F."/>
            <person name="Nordberg H.P."/>
            <person name="Cantor M.N."/>
            <person name="Hua S.X."/>
        </authorList>
    </citation>
    <scope>NUCLEOTIDE SEQUENCE [LARGE SCALE GENOMIC DNA]</scope>
    <source>
        <strain evidence="2 3">MAFF 305830</strain>
    </source>
</reference>
<feature type="region of interest" description="Disordered" evidence="1">
    <location>
        <begin position="689"/>
        <end position="896"/>
    </location>
</feature>
<dbReference type="OrthoDB" id="3325508at2759"/>
<feature type="region of interest" description="Disordered" evidence="1">
    <location>
        <begin position="571"/>
        <end position="598"/>
    </location>
</feature>
<feature type="compositionally biased region" description="Polar residues" evidence="1">
    <location>
        <begin position="828"/>
        <end position="851"/>
    </location>
</feature>
<keyword evidence="3" id="KW-1185">Reference proteome</keyword>
<dbReference type="AlphaFoldDB" id="A0A0C2WAW4"/>
<gene>
    <name evidence="2" type="ORF">M408DRAFT_332286</name>
</gene>
<proteinExistence type="predicted"/>
<feature type="compositionally biased region" description="Basic residues" evidence="1">
    <location>
        <begin position="333"/>
        <end position="345"/>
    </location>
</feature>
<evidence type="ECO:0000313" key="2">
    <source>
        <dbReference type="EMBL" id="KIM23553.1"/>
    </source>
</evidence>
<reference evidence="3" key="2">
    <citation type="submission" date="2015-01" db="EMBL/GenBank/DDBJ databases">
        <title>Evolutionary Origins and Diversification of the Mycorrhizal Mutualists.</title>
        <authorList>
            <consortium name="DOE Joint Genome Institute"/>
            <consortium name="Mycorrhizal Genomics Consortium"/>
            <person name="Kohler A."/>
            <person name="Kuo A."/>
            <person name="Nagy L.G."/>
            <person name="Floudas D."/>
            <person name="Copeland A."/>
            <person name="Barry K.W."/>
            <person name="Cichocki N."/>
            <person name="Veneault-Fourrey C."/>
            <person name="LaButti K."/>
            <person name="Lindquist E.A."/>
            <person name="Lipzen A."/>
            <person name="Lundell T."/>
            <person name="Morin E."/>
            <person name="Murat C."/>
            <person name="Riley R."/>
            <person name="Ohm R."/>
            <person name="Sun H."/>
            <person name="Tunlid A."/>
            <person name="Henrissat B."/>
            <person name="Grigoriev I.V."/>
            <person name="Hibbett D.S."/>
            <person name="Martin F."/>
        </authorList>
    </citation>
    <scope>NUCLEOTIDE SEQUENCE [LARGE SCALE GENOMIC DNA]</scope>
    <source>
        <strain evidence="3">MAFF 305830</strain>
    </source>
</reference>
<organism evidence="2 3">
    <name type="scientific">Serendipita vermifera MAFF 305830</name>
    <dbReference type="NCBI Taxonomy" id="933852"/>
    <lineage>
        <taxon>Eukaryota</taxon>
        <taxon>Fungi</taxon>
        <taxon>Dikarya</taxon>
        <taxon>Basidiomycota</taxon>
        <taxon>Agaricomycotina</taxon>
        <taxon>Agaricomycetes</taxon>
        <taxon>Sebacinales</taxon>
        <taxon>Serendipitaceae</taxon>
        <taxon>Serendipita</taxon>
    </lineage>
</organism>
<dbReference type="EMBL" id="KN824335">
    <property type="protein sequence ID" value="KIM23553.1"/>
    <property type="molecule type" value="Genomic_DNA"/>
</dbReference>